<dbReference type="Gene3D" id="2.60.120.10">
    <property type="entry name" value="Jelly Rolls"/>
    <property type="match status" value="1"/>
</dbReference>
<organism evidence="2 3">
    <name type="scientific">Pedobacter cryoconitis</name>
    <dbReference type="NCBI Taxonomy" id="188932"/>
    <lineage>
        <taxon>Bacteria</taxon>
        <taxon>Pseudomonadati</taxon>
        <taxon>Bacteroidota</taxon>
        <taxon>Sphingobacteriia</taxon>
        <taxon>Sphingobacteriales</taxon>
        <taxon>Sphingobacteriaceae</taxon>
        <taxon>Pedobacter</taxon>
    </lineage>
</organism>
<dbReference type="RefSeq" id="WP_184624022.1">
    <property type="nucleotide sequence ID" value="NZ_JACHCC010000003.1"/>
</dbReference>
<name>A0A7X0J1N3_9SPHI</name>
<dbReference type="PROSITE" id="PS50042">
    <property type="entry name" value="CNMP_BINDING_3"/>
    <property type="match status" value="1"/>
</dbReference>
<accession>A0A7X0J1N3</accession>
<reference evidence="2 3" key="1">
    <citation type="submission" date="2020-08" db="EMBL/GenBank/DDBJ databases">
        <title>Genomic Encyclopedia of Type Strains, Phase IV (KMG-V): Genome sequencing to study the core and pangenomes of soil and plant-associated prokaryotes.</title>
        <authorList>
            <person name="Whitman W."/>
        </authorList>
    </citation>
    <scope>NUCLEOTIDE SEQUENCE [LARGE SCALE GENOMIC DNA]</scope>
    <source>
        <strain evidence="2 3">M2T3</strain>
    </source>
</reference>
<proteinExistence type="predicted"/>
<dbReference type="InterPro" id="IPR018490">
    <property type="entry name" value="cNMP-bd_dom_sf"/>
</dbReference>
<dbReference type="Proteomes" id="UP000521017">
    <property type="component" value="Unassembled WGS sequence"/>
</dbReference>
<comment type="caution">
    <text evidence="2">The sequence shown here is derived from an EMBL/GenBank/DDBJ whole genome shotgun (WGS) entry which is preliminary data.</text>
</comment>
<evidence type="ECO:0000313" key="3">
    <source>
        <dbReference type="Proteomes" id="UP000521017"/>
    </source>
</evidence>
<feature type="domain" description="Cyclic nucleotide-binding" evidence="1">
    <location>
        <begin position="12"/>
        <end position="116"/>
    </location>
</feature>
<evidence type="ECO:0000313" key="2">
    <source>
        <dbReference type="EMBL" id="MBB6499290.1"/>
    </source>
</evidence>
<evidence type="ECO:0000259" key="1">
    <source>
        <dbReference type="PROSITE" id="PS50042"/>
    </source>
</evidence>
<dbReference type="InterPro" id="IPR014710">
    <property type="entry name" value="RmlC-like_jellyroll"/>
</dbReference>
<gene>
    <name evidence="2" type="ORF">HDF25_001431</name>
</gene>
<dbReference type="Pfam" id="PF00027">
    <property type="entry name" value="cNMP_binding"/>
    <property type="match status" value="1"/>
</dbReference>
<dbReference type="InterPro" id="IPR000595">
    <property type="entry name" value="cNMP-bd_dom"/>
</dbReference>
<dbReference type="AlphaFoldDB" id="A0A7X0J1N3"/>
<dbReference type="SUPFAM" id="SSF51206">
    <property type="entry name" value="cAMP-binding domain-like"/>
    <property type="match status" value="1"/>
</dbReference>
<protein>
    <submittedName>
        <fullName evidence="2">CRP-like cAMP-binding protein</fullName>
    </submittedName>
</protein>
<dbReference type="EMBL" id="JACHCC010000003">
    <property type="protein sequence ID" value="MBB6499290.1"/>
    <property type="molecule type" value="Genomic_DNA"/>
</dbReference>
<sequence length="196" mass="22729">MLEENKINQYLQFFGLQPEELLSIFNLATEKVLAQDEVYIKEGGTSRKLAYIKKGLIRSFHLKENGDEVTVLLRWEDQFLASYDAIFFSQPSRFTYHAMEPTVILEADYASLMELLNANPKFSSAKDFFMNSMLAEMMERVESFVLLNPEERYLRLIKEKSDIVQRCPDKYIATLLGITPVSLSRIRKRLSSRAGH</sequence>